<sequence length="57" mass="6025">VQVVTVAIARQVICDSSPALDELFCCVCLPATWEAEVVDGVSIKETTEATSVVIEEG</sequence>
<dbReference type="Proteomes" id="UP000314983">
    <property type="component" value="Chromosome 6"/>
</dbReference>
<reference evidence="1" key="3">
    <citation type="submission" date="2020-05" db="EMBL/GenBank/DDBJ databases">
        <title>Electrophorus electricus (electric eel) genome, fEleEle1, primary haplotype.</title>
        <authorList>
            <person name="Myers G."/>
            <person name="Meyer A."/>
            <person name="Fedrigo O."/>
            <person name="Formenti G."/>
            <person name="Rhie A."/>
            <person name="Tracey A."/>
            <person name="Sims Y."/>
            <person name="Jarvis E.D."/>
        </authorList>
    </citation>
    <scope>NUCLEOTIDE SEQUENCE [LARGE SCALE GENOMIC DNA]</scope>
</reference>
<reference evidence="2" key="1">
    <citation type="journal article" date="2014" name="Science">
        <title>Nonhuman genetics. Genomic basis for the convergent evolution of electric organs.</title>
        <authorList>
            <person name="Gallant J.R."/>
            <person name="Traeger L.L."/>
            <person name="Volkening J.D."/>
            <person name="Moffett H."/>
            <person name="Chen P.H."/>
            <person name="Novina C.D."/>
            <person name="Phillips G.N.Jr."/>
            <person name="Anand R."/>
            <person name="Wells G.B."/>
            <person name="Pinch M."/>
            <person name="Guth R."/>
            <person name="Unguez G.A."/>
            <person name="Albert J.S."/>
            <person name="Zakon H.H."/>
            <person name="Samanta M.P."/>
            <person name="Sussman M.R."/>
        </authorList>
    </citation>
    <scope>NUCLEOTIDE SEQUENCE [LARGE SCALE GENOMIC DNA]</scope>
</reference>
<evidence type="ECO:0000313" key="1">
    <source>
        <dbReference type="Ensembl" id="ENSEEEP00000031052.2"/>
    </source>
</evidence>
<reference evidence="2" key="2">
    <citation type="journal article" date="2017" name="Sci. Adv.">
        <title>A tail of two voltages: Proteomic comparison of the three electric organs of the electric eel.</title>
        <authorList>
            <person name="Traeger L.L."/>
            <person name="Sabat G."/>
            <person name="Barrett-Wilt G.A."/>
            <person name="Wells G.B."/>
            <person name="Sussman M.R."/>
        </authorList>
    </citation>
    <scope>NUCLEOTIDE SEQUENCE [LARGE SCALE GENOMIC DNA]</scope>
</reference>
<accession>A0A4W4G0F3</accession>
<protein>
    <submittedName>
        <fullName evidence="1">Uncharacterized protein</fullName>
    </submittedName>
</protein>
<organism evidence="1 2">
    <name type="scientific">Electrophorus electricus</name>
    <name type="common">Electric eel</name>
    <name type="synonym">Gymnotus electricus</name>
    <dbReference type="NCBI Taxonomy" id="8005"/>
    <lineage>
        <taxon>Eukaryota</taxon>
        <taxon>Metazoa</taxon>
        <taxon>Chordata</taxon>
        <taxon>Craniata</taxon>
        <taxon>Vertebrata</taxon>
        <taxon>Euteleostomi</taxon>
        <taxon>Actinopterygii</taxon>
        <taxon>Neopterygii</taxon>
        <taxon>Teleostei</taxon>
        <taxon>Ostariophysi</taxon>
        <taxon>Gymnotiformes</taxon>
        <taxon>Gymnotoidei</taxon>
        <taxon>Gymnotidae</taxon>
        <taxon>Electrophorus</taxon>
    </lineage>
</organism>
<proteinExistence type="predicted"/>
<name>A0A4W4G0F3_ELEEL</name>
<reference evidence="1" key="5">
    <citation type="submission" date="2025-09" db="UniProtKB">
        <authorList>
            <consortium name="Ensembl"/>
        </authorList>
    </citation>
    <scope>IDENTIFICATION</scope>
</reference>
<dbReference type="Ensembl" id="ENSEEET00000031423.2">
    <property type="protein sequence ID" value="ENSEEEP00000031052.2"/>
    <property type="gene ID" value="ENSEEEG00000014866.2"/>
</dbReference>
<reference evidence="1" key="4">
    <citation type="submission" date="2025-08" db="UniProtKB">
        <authorList>
            <consortium name="Ensembl"/>
        </authorList>
    </citation>
    <scope>IDENTIFICATION</scope>
</reference>
<evidence type="ECO:0000313" key="2">
    <source>
        <dbReference type="Proteomes" id="UP000314983"/>
    </source>
</evidence>
<keyword evidence="2" id="KW-1185">Reference proteome</keyword>
<dbReference type="AlphaFoldDB" id="A0A4W4G0F3"/>